<evidence type="ECO:0000313" key="2">
    <source>
        <dbReference type="Proteomes" id="UP000282454"/>
    </source>
</evidence>
<dbReference type="RefSeq" id="WP_170224286.1">
    <property type="nucleotide sequence ID" value="NZ_RCDD01000001.1"/>
</dbReference>
<name>A0A421BCY2_9PSEU</name>
<organism evidence="1 2">
    <name type="scientific">Actinokineospora cianjurensis</name>
    <dbReference type="NCBI Taxonomy" id="585224"/>
    <lineage>
        <taxon>Bacteria</taxon>
        <taxon>Bacillati</taxon>
        <taxon>Actinomycetota</taxon>
        <taxon>Actinomycetes</taxon>
        <taxon>Pseudonocardiales</taxon>
        <taxon>Pseudonocardiaceae</taxon>
        <taxon>Actinokineospora</taxon>
    </lineage>
</organism>
<comment type="caution">
    <text evidence="1">The sequence shown here is derived from an EMBL/GenBank/DDBJ whole genome shotgun (WGS) entry which is preliminary data.</text>
</comment>
<proteinExistence type="predicted"/>
<accession>A0A421BCY2</accession>
<gene>
    <name evidence="1" type="ORF">CLV68_2801</name>
</gene>
<dbReference type="InterPro" id="IPR024520">
    <property type="entry name" value="DUF3558"/>
</dbReference>
<dbReference type="Proteomes" id="UP000282454">
    <property type="component" value="Unassembled WGS sequence"/>
</dbReference>
<reference evidence="1 2" key="1">
    <citation type="submission" date="2018-10" db="EMBL/GenBank/DDBJ databases">
        <title>Genomic Encyclopedia of Archaeal and Bacterial Type Strains, Phase II (KMG-II): from individual species to whole genera.</title>
        <authorList>
            <person name="Goeker M."/>
        </authorList>
    </citation>
    <scope>NUCLEOTIDE SEQUENCE [LARGE SCALE GENOMIC DNA]</scope>
    <source>
        <strain evidence="1 2">DSM 45657</strain>
    </source>
</reference>
<evidence type="ECO:0000313" key="1">
    <source>
        <dbReference type="EMBL" id="RLK62245.1"/>
    </source>
</evidence>
<dbReference type="PROSITE" id="PS51257">
    <property type="entry name" value="PROKAR_LIPOPROTEIN"/>
    <property type="match status" value="1"/>
</dbReference>
<protein>
    <submittedName>
        <fullName evidence="1">Uncharacterized protein DUF3558</fullName>
    </submittedName>
</protein>
<sequence length="178" mass="18104">MRRSLLGLVLGFAVVAGCTSQVVGSPTAVVGDPQVTTTRDTAPTSAETAQSIKPCSLLSAADLRVLGAGAGAVEQDKNSESCLWRVEKPLASESYLIGVTWEKDLAVGELVAGPGKTPVEVGRHKGVRAPGLTGPGCVVSLGITATSRVDVRTVGRGDVAALCAIAMAAAEKVEVRLP</sequence>
<dbReference type="EMBL" id="RCDD01000001">
    <property type="protein sequence ID" value="RLK62245.1"/>
    <property type="molecule type" value="Genomic_DNA"/>
</dbReference>
<dbReference type="AlphaFoldDB" id="A0A421BCY2"/>
<keyword evidence="2" id="KW-1185">Reference proteome</keyword>
<dbReference type="Pfam" id="PF12079">
    <property type="entry name" value="DUF3558"/>
    <property type="match status" value="1"/>
</dbReference>